<dbReference type="GO" id="GO:0004497">
    <property type="term" value="F:monooxygenase activity"/>
    <property type="evidence" value="ECO:0007669"/>
    <property type="project" value="UniProtKB-KW"/>
</dbReference>
<reference evidence="10" key="2">
    <citation type="submission" date="2023-06" db="EMBL/GenBank/DDBJ databases">
        <authorList>
            <consortium name="Lawrence Berkeley National Laboratory"/>
            <person name="Haridas S."/>
            <person name="Hensen N."/>
            <person name="Bonometti L."/>
            <person name="Westerberg I."/>
            <person name="Brannstrom I.O."/>
            <person name="Guillou S."/>
            <person name="Cros-Aarteil S."/>
            <person name="Calhoun S."/>
            <person name="Kuo A."/>
            <person name="Mondo S."/>
            <person name="Pangilinan J."/>
            <person name="Riley R."/>
            <person name="LaButti K."/>
            <person name="Andreopoulos B."/>
            <person name="Lipzen A."/>
            <person name="Chen C."/>
            <person name="Yanf M."/>
            <person name="Daum C."/>
            <person name="Ng V."/>
            <person name="Clum A."/>
            <person name="Steindorff A."/>
            <person name="Ohm R."/>
            <person name="Martin F."/>
            <person name="Silar P."/>
            <person name="Natvig D."/>
            <person name="Lalanne C."/>
            <person name="Gautier V."/>
            <person name="Ament-velasquez S.L."/>
            <person name="Kruys A."/>
            <person name="Hutchinson M.I."/>
            <person name="Powell A.J."/>
            <person name="Barry K."/>
            <person name="Miller A.N."/>
            <person name="Grigoriev I.V."/>
            <person name="Debuchy R."/>
            <person name="Gladieux P."/>
            <person name="Thoren M.H."/>
            <person name="Johannesson H."/>
        </authorList>
    </citation>
    <scope>NUCLEOTIDE SEQUENCE</scope>
    <source>
        <strain evidence="10">CBS 232.78</strain>
    </source>
</reference>
<accession>A0AAE0NX56</accession>
<organism evidence="10 11">
    <name type="scientific">Podospora didyma</name>
    <dbReference type="NCBI Taxonomy" id="330526"/>
    <lineage>
        <taxon>Eukaryota</taxon>
        <taxon>Fungi</taxon>
        <taxon>Dikarya</taxon>
        <taxon>Ascomycota</taxon>
        <taxon>Pezizomycotina</taxon>
        <taxon>Sordariomycetes</taxon>
        <taxon>Sordariomycetidae</taxon>
        <taxon>Sordariales</taxon>
        <taxon>Podosporaceae</taxon>
        <taxon>Podospora</taxon>
    </lineage>
</organism>
<evidence type="ECO:0000256" key="8">
    <source>
        <dbReference type="PIRSR" id="PIRSR602403-1"/>
    </source>
</evidence>
<keyword evidence="3 8" id="KW-0349">Heme</keyword>
<dbReference type="Gene3D" id="1.10.630.10">
    <property type="entry name" value="Cytochrome P450"/>
    <property type="match status" value="1"/>
</dbReference>
<comment type="caution">
    <text evidence="10">The sequence shown here is derived from an EMBL/GenBank/DDBJ whole genome shotgun (WGS) entry which is preliminary data.</text>
</comment>
<sequence>MLLESLPILSYTHLLLTSAAALTLYSLGLAAYRLFLSPISKFPGPWLAAATGWYEFYYDVIDGGTYPWKIVELHKQYGPIIRINPWELHVSDPDFYSTLYVPSSVRRTGMFPRQRNGMGVNDSHNATVDHDLHRSRRKPLDVFFSRQSIERIESMIAHEVRLLDEQFTALKGTNTVVNLEHAFASITGDIIGQICSEQPISLVTGPEFSPHWYNLIYTCIAQTPLFMHFPWVVECLAFIPLGFLLRFYSGGVAFREYIALARRHIEEAKQSKLSAEAVHHNPKSSLVRYIMSSDDLPESEKATDRLGREVMLILGAGTASTTRALNLVTYYAFAHPHIAKRLRRDLAPVTKGYPDVMPKWSEVEKVPYLAACIKEGLRLSYGILRRLPRTSPDVELQYKQWAIPKNASVACETTPVGMSAYMMHTDPEAFPEPFKFIPERWLGDYNPLMNRNFVPFSKGSRNCLGMNLVYAEMNLALAVIFRPAGPRMRIYETDESDVVLSLDWVIPVPKADSRGTRVMIE</sequence>
<keyword evidence="6 8" id="KW-0408">Iron</keyword>
<comment type="cofactor">
    <cofactor evidence="1 8">
        <name>heme</name>
        <dbReference type="ChEBI" id="CHEBI:30413"/>
    </cofactor>
</comment>
<dbReference type="EMBL" id="JAULSW010000002">
    <property type="protein sequence ID" value="KAK3389367.1"/>
    <property type="molecule type" value="Genomic_DNA"/>
</dbReference>
<dbReference type="InterPro" id="IPR001128">
    <property type="entry name" value="Cyt_P450"/>
</dbReference>
<dbReference type="PROSITE" id="PS00086">
    <property type="entry name" value="CYTOCHROME_P450"/>
    <property type="match status" value="1"/>
</dbReference>
<keyword evidence="4 8" id="KW-0479">Metal-binding</keyword>
<dbReference type="InterPro" id="IPR036396">
    <property type="entry name" value="Cyt_P450_sf"/>
</dbReference>
<comment type="similarity">
    <text evidence="2 9">Belongs to the cytochrome P450 family.</text>
</comment>
<dbReference type="AlphaFoldDB" id="A0AAE0NX56"/>
<dbReference type="InterPro" id="IPR050121">
    <property type="entry name" value="Cytochrome_P450_monoxygenase"/>
</dbReference>
<reference evidence="10" key="1">
    <citation type="journal article" date="2023" name="Mol. Phylogenet. Evol.">
        <title>Genome-scale phylogeny and comparative genomics of the fungal order Sordariales.</title>
        <authorList>
            <person name="Hensen N."/>
            <person name="Bonometti L."/>
            <person name="Westerberg I."/>
            <person name="Brannstrom I.O."/>
            <person name="Guillou S."/>
            <person name="Cros-Aarteil S."/>
            <person name="Calhoun S."/>
            <person name="Haridas S."/>
            <person name="Kuo A."/>
            <person name="Mondo S."/>
            <person name="Pangilinan J."/>
            <person name="Riley R."/>
            <person name="LaButti K."/>
            <person name="Andreopoulos B."/>
            <person name="Lipzen A."/>
            <person name="Chen C."/>
            <person name="Yan M."/>
            <person name="Daum C."/>
            <person name="Ng V."/>
            <person name="Clum A."/>
            <person name="Steindorff A."/>
            <person name="Ohm R.A."/>
            <person name="Martin F."/>
            <person name="Silar P."/>
            <person name="Natvig D.O."/>
            <person name="Lalanne C."/>
            <person name="Gautier V."/>
            <person name="Ament-Velasquez S.L."/>
            <person name="Kruys A."/>
            <person name="Hutchinson M.I."/>
            <person name="Powell A.J."/>
            <person name="Barry K."/>
            <person name="Miller A.N."/>
            <person name="Grigoriev I.V."/>
            <person name="Debuchy R."/>
            <person name="Gladieux P."/>
            <person name="Hiltunen Thoren M."/>
            <person name="Johannesson H."/>
        </authorList>
    </citation>
    <scope>NUCLEOTIDE SEQUENCE</scope>
    <source>
        <strain evidence="10">CBS 232.78</strain>
    </source>
</reference>
<evidence type="ECO:0000256" key="6">
    <source>
        <dbReference type="ARBA" id="ARBA00023004"/>
    </source>
</evidence>
<evidence type="ECO:0000256" key="9">
    <source>
        <dbReference type="RuleBase" id="RU000461"/>
    </source>
</evidence>
<evidence type="ECO:0000313" key="11">
    <source>
        <dbReference type="Proteomes" id="UP001285441"/>
    </source>
</evidence>
<evidence type="ECO:0000256" key="2">
    <source>
        <dbReference type="ARBA" id="ARBA00010617"/>
    </source>
</evidence>
<feature type="binding site" description="axial binding residue" evidence="8">
    <location>
        <position position="463"/>
    </location>
    <ligand>
        <name>heme</name>
        <dbReference type="ChEBI" id="CHEBI:30413"/>
    </ligand>
    <ligandPart>
        <name>Fe</name>
        <dbReference type="ChEBI" id="CHEBI:18248"/>
    </ligandPart>
</feature>
<evidence type="ECO:0000256" key="1">
    <source>
        <dbReference type="ARBA" id="ARBA00001971"/>
    </source>
</evidence>
<dbReference type="SUPFAM" id="SSF48264">
    <property type="entry name" value="Cytochrome P450"/>
    <property type="match status" value="1"/>
</dbReference>
<dbReference type="PANTHER" id="PTHR24305">
    <property type="entry name" value="CYTOCHROME P450"/>
    <property type="match status" value="1"/>
</dbReference>
<dbReference type="PRINTS" id="PR00465">
    <property type="entry name" value="EP450IV"/>
</dbReference>
<dbReference type="CDD" id="cd11062">
    <property type="entry name" value="CYP58-like"/>
    <property type="match status" value="1"/>
</dbReference>
<keyword evidence="7 9" id="KW-0503">Monooxygenase</keyword>
<dbReference type="InterPro" id="IPR017972">
    <property type="entry name" value="Cyt_P450_CS"/>
</dbReference>
<name>A0AAE0NX56_9PEZI</name>
<evidence type="ECO:0000256" key="4">
    <source>
        <dbReference type="ARBA" id="ARBA00022723"/>
    </source>
</evidence>
<dbReference type="GO" id="GO:0005506">
    <property type="term" value="F:iron ion binding"/>
    <property type="evidence" value="ECO:0007669"/>
    <property type="project" value="InterPro"/>
</dbReference>
<gene>
    <name evidence="10" type="ORF">B0H63DRAFT_506979</name>
</gene>
<dbReference type="Pfam" id="PF00067">
    <property type="entry name" value="p450"/>
    <property type="match status" value="1"/>
</dbReference>
<dbReference type="GO" id="GO:0020037">
    <property type="term" value="F:heme binding"/>
    <property type="evidence" value="ECO:0007669"/>
    <property type="project" value="InterPro"/>
</dbReference>
<protein>
    <submittedName>
        <fullName evidence="10">Cytochrome P450</fullName>
    </submittedName>
</protein>
<dbReference type="InterPro" id="IPR002403">
    <property type="entry name" value="Cyt_P450_E_grp-IV"/>
</dbReference>
<dbReference type="Proteomes" id="UP001285441">
    <property type="component" value="Unassembled WGS sequence"/>
</dbReference>
<evidence type="ECO:0000256" key="7">
    <source>
        <dbReference type="ARBA" id="ARBA00023033"/>
    </source>
</evidence>
<evidence type="ECO:0000313" key="10">
    <source>
        <dbReference type="EMBL" id="KAK3389367.1"/>
    </source>
</evidence>
<evidence type="ECO:0000256" key="3">
    <source>
        <dbReference type="ARBA" id="ARBA00022617"/>
    </source>
</evidence>
<evidence type="ECO:0000256" key="5">
    <source>
        <dbReference type="ARBA" id="ARBA00023002"/>
    </source>
</evidence>
<keyword evidence="5 9" id="KW-0560">Oxidoreductase</keyword>
<dbReference type="PANTHER" id="PTHR24305:SF157">
    <property type="entry name" value="N-ACETYLTRYPTOPHAN 6-HYDROXYLASE IVOC-RELATED"/>
    <property type="match status" value="1"/>
</dbReference>
<proteinExistence type="inferred from homology"/>
<keyword evidence="11" id="KW-1185">Reference proteome</keyword>
<dbReference type="GO" id="GO:0016705">
    <property type="term" value="F:oxidoreductase activity, acting on paired donors, with incorporation or reduction of molecular oxygen"/>
    <property type="evidence" value="ECO:0007669"/>
    <property type="project" value="InterPro"/>
</dbReference>